<reference evidence="3 4" key="1">
    <citation type="submission" date="2025-04" db="UniProtKB">
        <authorList>
            <consortium name="RefSeq"/>
        </authorList>
    </citation>
    <scope>IDENTIFICATION</scope>
</reference>
<dbReference type="PaxDb" id="121845-A0A1S4ES82"/>
<organism evidence="2 3">
    <name type="scientific">Diaphorina citri</name>
    <name type="common">Asian citrus psyllid</name>
    <dbReference type="NCBI Taxonomy" id="121845"/>
    <lineage>
        <taxon>Eukaryota</taxon>
        <taxon>Metazoa</taxon>
        <taxon>Ecdysozoa</taxon>
        <taxon>Arthropoda</taxon>
        <taxon>Hexapoda</taxon>
        <taxon>Insecta</taxon>
        <taxon>Pterygota</taxon>
        <taxon>Neoptera</taxon>
        <taxon>Paraneoptera</taxon>
        <taxon>Hemiptera</taxon>
        <taxon>Sternorrhyncha</taxon>
        <taxon>Psylloidea</taxon>
        <taxon>Psyllidae</taxon>
        <taxon>Diaphorininae</taxon>
        <taxon>Diaphorina</taxon>
    </lineage>
</organism>
<evidence type="ECO:0000313" key="5">
    <source>
        <dbReference type="RefSeq" id="XP_026689198.1"/>
    </source>
</evidence>
<keyword evidence="1" id="KW-0472">Membrane</keyword>
<dbReference type="GO" id="GO:0016020">
    <property type="term" value="C:membrane"/>
    <property type="evidence" value="ECO:0007669"/>
    <property type="project" value="InterPro"/>
</dbReference>
<accession>A0A1S4ES82</accession>
<dbReference type="Pfam" id="PF03083">
    <property type="entry name" value="MtN3_slv"/>
    <property type="match status" value="1"/>
</dbReference>
<name>A0A1S4ES82_DIACI</name>
<dbReference type="Proteomes" id="UP000079169">
    <property type="component" value="Unplaced"/>
</dbReference>
<dbReference type="RefSeq" id="XP_026689194.1">
    <property type="nucleotide sequence ID" value="XM_026833393.1"/>
</dbReference>
<dbReference type="RefSeq" id="XP_017305055.1">
    <property type="nucleotide sequence ID" value="XM_017449566.2"/>
</dbReference>
<dbReference type="KEGG" id="dci:103524346"/>
<dbReference type="GeneID" id="103524346"/>
<dbReference type="InterPro" id="IPR004316">
    <property type="entry name" value="SWEET_rpt"/>
</dbReference>
<dbReference type="STRING" id="121845.A0A1S4ES82"/>
<dbReference type="RefSeq" id="XP_026689198.1">
    <property type="nucleotide sequence ID" value="XM_026833397.1"/>
</dbReference>
<dbReference type="AlphaFoldDB" id="A0A1S4ES82"/>
<evidence type="ECO:0000256" key="1">
    <source>
        <dbReference type="SAM" id="Phobius"/>
    </source>
</evidence>
<protein>
    <submittedName>
        <fullName evidence="3 4">Uncharacterized protein LOC103524346</fullName>
    </submittedName>
</protein>
<keyword evidence="2" id="KW-1185">Reference proteome</keyword>
<dbReference type="Gene3D" id="1.20.1280.290">
    <property type="match status" value="1"/>
</dbReference>
<evidence type="ECO:0000313" key="6">
    <source>
        <dbReference type="RefSeq" id="XP_026689202.1"/>
    </source>
</evidence>
<dbReference type="RefSeq" id="XP_026689202.1">
    <property type="nucleotide sequence ID" value="XM_026833401.1"/>
</dbReference>
<evidence type="ECO:0000313" key="3">
    <source>
        <dbReference type="RefSeq" id="XP_017305055.1"/>
    </source>
</evidence>
<evidence type="ECO:0000313" key="4">
    <source>
        <dbReference type="RefSeq" id="XP_026689194.1"/>
    </source>
</evidence>
<sequence>MALEDYKDIVATACRVTTMAQAFSPVFMLLEVVKEGHTHNVDSTPFVGGLVMCTLALKHGLIMNDPVMLQVNMFTIVLNIIYFAVFYFYTVNKVRHSYPMRHFHNHQQNKSDSYSLFHP</sequence>
<keyword evidence="1" id="KW-1133">Transmembrane helix</keyword>
<proteinExistence type="predicted"/>
<keyword evidence="1" id="KW-0812">Transmembrane</keyword>
<evidence type="ECO:0000313" key="2">
    <source>
        <dbReference type="Proteomes" id="UP000079169"/>
    </source>
</evidence>
<feature type="transmembrane region" description="Helical" evidence="1">
    <location>
        <begin position="67"/>
        <end position="91"/>
    </location>
</feature>
<gene>
    <name evidence="3 4 5 6" type="primary">LOC103524346</name>
</gene>